<dbReference type="Pfam" id="PF02719">
    <property type="entry name" value="Polysacc_synt_2"/>
    <property type="match status" value="1"/>
</dbReference>
<evidence type="ECO:0000256" key="1">
    <source>
        <dbReference type="ARBA" id="ARBA00007430"/>
    </source>
</evidence>
<protein>
    <recommendedName>
        <fullName evidence="2">Polysaccharide biosynthesis protein CapD-like domain-containing protein</fullName>
    </recommendedName>
</protein>
<feature type="non-terminal residue" evidence="3">
    <location>
        <position position="166"/>
    </location>
</feature>
<evidence type="ECO:0000259" key="2">
    <source>
        <dbReference type="Pfam" id="PF02719"/>
    </source>
</evidence>
<proteinExistence type="inferred from homology"/>
<dbReference type="PANTHER" id="PTHR43318:SF2">
    <property type="entry name" value="UDP-N-ACETYLGLUCOSAMINE 4,6-DEHYDRATASE (INVERTING)"/>
    <property type="match status" value="1"/>
</dbReference>
<dbReference type="InterPro" id="IPR051203">
    <property type="entry name" value="Polysaccharide_Synthase-Rel"/>
</dbReference>
<reference evidence="3" key="1">
    <citation type="journal article" date="2014" name="Front. Microbiol.">
        <title>High frequency of phylogenetically diverse reductive dehalogenase-homologous genes in deep subseafloor sedimentary metagenomes.</title>
        <authorList>
            <person name="Kawai M."/>
            <person name="Futagami T."/>
            <person name="Toyoda A."/>
            <person name="Takaki Y."/>
            <person name="Nishi S."/>
            <person name="Hori S."/>
            <person name="Arai W."/>
            <person name="Tsubouchi T."/>
            <person name="Morono Y."/>
            <person name="Uchiyama I."/>
            <person name="Ito T."/>
            <person name="Fujiyama A."/>
            <person name="Inagaki F."/>
            <person name="Takami H."/>
        </authorList>
    </citation>
    <scope>NUCLEOTIDE SEQUENCE</scope>
    <source>
        <strain evidence="3">Expedition CK06-06</strain>
    </source>
</reference>
<name>X0XIZ7_9ZZZZ</name>
<dbReference type="Gene3D" id="3.40.50.720">
    <property type="entry name" value="NAD(P)-binding Rossmann-like Domain"/>
    <property type="match status" value="1"/>
</dbReference>
<dbReference type="EMBL" id="BARS01053818">
    <property type="protein sequence ID" value="GAG43109.1"/>
    <property type="molecule type" value="Genomic_DNA"/>
</dbReference>
<dbReference type="SUPFAM" id="SSF51735">
    <property type="entry name" value="NAD(P)-binding Rossmann-fold domains"/>
    <property type="match status" value="1"/>
</dbReference>
<comment type="caution">
    <text evidence="3">The sequence shown here is derived from an EMBL/GenBank/DDBJ whole genome shotgun (WGS) entry which is preliminary data.</text>
</comment>
<feature type="domain" description="Polysaccharide biosynthesis protein CapD-like" evidence="2">
    <location>
        <begin position="8"/>
        <end position="165"/>
    </location>
</feature>
<dbReference type="AlphaFoldDB" id="X0XIZ7"/>
<sequence>MILKGRRILVIGGTGSLGQHIVKRLLSEDPKDITIFSRDEAKQYKMRLSHRNIEEATGEIIYQDHKSKLTFCIGDVRSYPSVLQAVRKADIIIHAAALKQVPTCEYFPYEAVQTNIIGAQNIVRATQEHPVDLVVGVSTDKACKPINVYGMTKAIQERIFIKANTD</sequence>
<comment type="similarity">
    <text evidence="1">Belongs to the polysaccharide synthase family.</text>
</comment>
<gene>
    <name evidence="3" type="ORF">S01H1_79781</name>
</gene>
<evidence type="ECO:0000313" key="3">
    <source>
        <dbReference type="EMBL" id="GAG43109.1"/>
    </source>
</evidence>
<organism evidence="3">
    <name type="scientific">marine sediment metagenome</name>
    <dbReference type="NCBI Taxonomy" id="412755"/>
    <lineage>
        <taxon>unclassified sequences</taxon>
        <taxon>metagenomes</taxon>
        <taxon>ecological metagenomes</taxon>
    </lineage>
</organism>
<dbReference type="InterPro" id="IPR003869">
    <property type="entry name" value="Polysac_CapD-like"/>
</dbReference>
<dbReference type="InterPro" id="IPR036291">
    <property type="entry name" value="NAD(P)-bd_dom_sf"/>
</dbReference>
<dbReference type="PANTHER" id="PTHR43318">
    <property type="entry name" value="UDP-N-ACETYLGLUCOSAMINE 4,6-DEHYDRATASE"/>
    <property type="match status" value="1"/>
</dbReference>
<accession>X0XIZ7</accession>